<dbReference type="Pfam" id="PF12833">
    <property type="entry name" value="HTH_18"/>
    <property type="match status" value="1"/>
</dbReference>
<keyword evidence="3" id="KW-0804">Transcription</keyword>
<protein>
    <submittedName>
        <fullName evidence="5">Helix-turn-helix domain-containing protein</fullName>
    </submittedName>
</protein>
<dbReference type="InterPro" id="IPR009057">
    <property type="entry name" value="Homeodomain-like_sf"/>
</dbReference>
<evidence type="ECO:0000256" key="3">
    <source>
        <dbReference type="ARBA" id="ARBA00023163"/>
    </source>
</evidence>
<dbReference type="InterPro" id="IPR037923">
    <property type="entry name" value="HTH-like"/>
</dbReference>
<organism evidence="5 6">
    <name type="scientific">Dyadobacter subterraneus</name>
    <dbReference type="NCBI Taxonomy" id="2773304"/>
    <lineage>
        <taxon>Bacteria</taxon>
        <taxon>Pseudomonadati</taxon>
        <taxon>Bacteroidota</taxon>
        <taxon>Cytophagia</taxon>
        <taxon>Cytophagales</taxon>
        <taxon>Spirosomataceae</taxon>
        <taxon>Dyadobacter</taxon>
    </lineage>
</organism>
<sequence length="304" mass="35022">MDNSGKIRLYDTRSFTRKFMPSDTLKNIVKVEEHKFFITRIEEMYQLVRHNVPASRSTIHSILYLTEGEAVMKIGSEVYKIKKDEMLFVPAGQVFSFQTGDINKGYICGLHNDLLIGKFGKTDPLKEFEFLRVWGNPRITLNAETSEFIHHILKRLLVEYIQNGLKNQDIFQSYLLALFCEVKNVYQPLTISGKASSISITNKFKELVFSNIKDKHLVSDYASLLNISPNHLNKTVKAVTAKSPTKWIDEAIVSEAKVLLCQSELSISEVAMEVGFEDQSYFTRLFKKYEKMTPTDFRKMIEMS</sequence>
<dbReference type="PROSITE" id="PS01124">
    <property type="entry name" value="HTH_ARAC_FAMILY_2"/>
    <property type="match status" value="1"/>
</dbReference>
<proteinExistence type="predicted"/>
<dbReference type="PRINTS" id="PR00032">
    <property type="entry name" value="HTHARAC"/>
</dbReference>
<evidence type="ECO:0000313" key="6">
    <source>
        <dbReference type="Proteomes" id="UP000634134"/>
    </source>
</evidence>
<dbReference type="InterPro" id="IPR014710">
    <property type="entry name" value="RmlC-like_jellyroll"/>
</dbReference>
<dbReference type="Gene3D" id="2.60.120.10">
    <property type="entry name" value="Jelly Rolls"/>
    <property type="match status" value="1"/>
</dbReference>
<dbReference type="InterPro" id="IPR020449">
    <property type="entry name" value="Tscrpt_reg_AraC-type_HTH"/>
</dbReference>
<dbReference type="PANTHER" id="PTHR43280:SF32">
    <property type="entry name" value="TRANSCRIPTIONAL REGULATORY PROTEIN"/>
    <property type="match status" value="1"/>
</dbReference>
<dbReference type="SUPFAM" id="SSF51215">
    <property type="entry name" value="Regulatory protein AraC"/>
    <property type="match status" value="1"/>
</dbReference>
<keyword evidence="2" id="KW-0238">DNA-binding</keyword>
<dbReference type="InterPro" id="IPR018060">
    <property type="entry name" value="HTH_AraC"/>
</dbReference>
<evidence type="ECO:0000259" key="4">
    <source>
        <dbReference type="PROSITE" id="PS01124"/>
    </source>
</evidence>
<keyword evidence="1" id="KW-0805">Transcription regulation</keyword>
<dbReference type="RefSeq" id="WP_228101822.1">
    <property type="nucleotide sequence ID" value="NZ_JACYGY010000001.1"/>
</dbReference>
<name>A0ABR9WCU5_9BACT</name>
<feature type="domain" description="HTH araC/xylS-type" evidence="4">
    <location>
        <begin position="202"/>
        <end position="300"/>
    </location>
</feature>
<keyword evidence="6" id="KW-1185">Reference proteome</keyword>
<reference evidence="6" key="1">
    <citation type="submission" date="2023-07" db="EMBL/GenBank/DDBJ databases">
        <title>Dyadobacter sp. nov 'subterranea' isolated from contaminted grondwater.</title>
        <authorList>
            <person name="Szabo I."/>
            <person name="Al-Omari J."/>
            <person name="Szerdahelyi S.G."/>
            <person name="Rado J."/>
        </authorList>
    </citation>
    <scope>NUCLEOTIDE SEQUENCE [LARGE SCALE GENOMIC DNA]</scope>
    <source>
        <strain evidence="6">UP-52</strain>
    </source>
</reference>
<evidence type="ECO:0000256" key="2">
    <source>
        <dbReference type="ARBA" id="ARBA00023125"/>
    </source>
</evidence>
<accession>A0ABR9WCU5</accession>
<evidence type="ECO:0000256" key="1">
    <source>
        <dbReference type="ARBA" id="ARBA00023015"/>
    </source>
</evidence>
<evidence type="ECO:0000313" key="5">
    <source>
        <dbReference type="EMBL" id="MBE9463218.1"/>
    </source>
</evidence>
<dbReference type="SMART" id="SM00342">
    <property type="entry name" value="HTH_ARAC"/>
    <property type="match status" value="1"/>
</dbReference>
<dbReference type="Proteomes" id="UP000634134">
    <property type="component" value="Unassembled WGS sequence"/>
</dbReference>
<dbReference type="EMBL" id="JACYGY010000001">
    <property type="protein sequence ID" value="MBE9463218.1"/>
    <property type="molecule type" value="Genomic_DNA"/>
</dbReference>
<dbReference type="Gene3D" id="1.10.10.60">
    <property type="entry name" value="Homeodomain-like"/>
    <property type="match status" value="1"/>
</dbReference>
<comment type="caution">
    <text evidence="5">The sequence shown here is derived from an EMBL/GenBank/DDBJ whole genome shotgun (WGS) entry which is preliminary data.</text>
</comment>
<dbReference type="SUPFAM" id="SSF46689">
    <property type="entry name" value="Homeodomain-like"/>
    <property type="match status" value="1"/>
</dbReference>
<gene>
    <name evidence="5" type="ORF">IEE83_15115</name>
</gene>
<dbReference type="PANTHER" id="PTHR43280">
    <property type="entry name" value="ARAC-FAMILY TRANSCRIPTIONAL REGULATOR"/>
    <property type="match status" value="1"/>
</dbReference>